<organism evidence="2 3">
    <name type="scientific">Tateyamaria armeniaca</name>
    <dbReference type="NCBI Taxonomy" id="2518930"/>
    <lineage>
        <taxon>Bacteria</taxon>
        <taxon>Pseudomonadati</taxon>
        <taxon>Pseudomonadota</taxon>
        <taxon>Alphaproteobacteria</taxon>
        <taxon>Rhodobacterales</taxon>
        <taxon>Roseobacteraceae</taxon>
        <taxon>Tateyamaria</taxon>
    </lineage>
</organism>
<dbReference type="EMBL" id="JBHDIY010000002">
    <property type="protein sequence ID" value="MFL4471461.1"/>
    <property type="molecule type" value="Genomic_DNA"/>
</dbReference>
<keyword evidence="1" id="KW-0175">Coiled coil</keyword>
<accession>A0ABW8UZU9</accession>
<evidence type="ECO:0000313" key="3">
    <source>
        <dbReference type="Proteomes" id="UP001627408"/>
    </source>
</evidence>
<protein>
    <recommendedName>
        <fullName evidence="4">Colicin transporter</fullName>
    </recommendedName>
</protein>
<evidence type="ECO:0000256" key="1">
    <source>
        <dbReference type="SAM" id="Coils"/>
    </source>
</evidence>
<gene>
    <name evidence="2" type="ORF">ACERZ8_16855</name>
</gene>
<evidence type="ECO:0008006" key="4">
    <source>
        <dbReference type="Google" id="ProtNLM"/>
    </source>
</evidence>
<reference evidence="2 3" key="1">
    <citation type="submission" date="2024-08" db="EMBL/GenBank/DDBJ databases">
        <title>Tateyamaria sp. nov., isolated from marine algae.</title>
        <authorList>
            <person name="Choi B.J."/>
            <person name="Kim J.M."/>
            <person name="Lee J.K."/>
            <person name="Choi D.G."/>
            <person name="Bayburt H."/>
            <person name="Baek J.H."/>
            <person name="Han D.M."/>
            <person name="Jeon C.O."/>
        </authorList>
    </citation>
    <scope>NUCLEOTIDE SEQUENCE [LARGE SCALE GENOMIC DNA]</scope>
    <source>
        <strain evidence="2 3">KMU-156</strain>
    </source>
</reference>
<comment type="caution">
    <text evidence="2">The sequence shown here is derived from an EMBL/GenBank/DDBJ whole genome shotgun (WGS) entry which is preliminary data.</text>
</comment>
<proteinExistence type="predicted"/>
<sequence>MSEIDALQQRLTSAMDRIAAGMGSLGSAQGADTAALQAELDDEKIANAQLTERVRKMADRQDEALAEAKAASEAVQTRVAAMDLELQRLRKANDQLRQSNAALRTANEEGVGEPHLINKAMMAELEGLRAARAADVAEASSIIGALAPLLDQIEVQGEENTDA</sequence>
<keyword evidence="3" id="KW-1185">Reference proteome</keyword>
<feature type="coiled-coil region" evidence="1">
    <location>
        <begin position="33"/>
        <end position="109"/>
    </location>
</feature>
<name>A0ABW8UZU9_9RHOB</name>
<dbReference type="Proteomes" id="UP001627408">
    <property type="component" value="Unassembled WGS sequence"/>
</dbReference>
<dbReference type="RefSeq" id="WP_407593305.1">
    <property type="nucleotide sequence ID" value="NZ_JBHDIY010000002.1"/>
</dbReference>
<evidence type="ECO:0000313" key="2">
    <source>
        <dbReference type="EMBL" id="MFL4471461.1"/>
    </source>
</evidence>